<evidence type="ECO:0000313" key="2">
    <source>
        <dbReference type="Proteomes" id="UP000276103"/>
    </source>
</evidence>
<dbReference type="Proteomes" id="UP000276103">
    <property type="component" value="Unassembled WGS sequence"/>
</dbReference>
<evidence type="ECO:0000313" key="1">
    <source>
        <dbReference type="EMBL" id="RUS98902.1"/>
    </source>
</evidence>
<sequence>MSRQSRSTTKYRRKGKNLISANQIKPENWHISEAEAKEALQAKGYNVKQIKKIHGLKHQVSISYWDNQGNICSSFFSYRIFARWHKEVEKLIDNCQNLKVWARLNHTMGYEFACYHYLSEIEDTLQQALENRLDVLQETSEQAVFQDV</sequence>
<organism evidence="1 2">
    <name type="scientific">Trichormus variabilis SAG 1403-4b</name>
    <dbReference type="NCBI Taxonomy" id="447716"/>
    <lineage>
        <taxon>Bacteria</taxon>
        <taxon>Bacillati</taxon>
        <taxon>Cyanobacteriota</taxon>
        <taxon>Cyanophyceae</taxon>
        <taxon>Nostocales</taxon>
        <taxon>Nostocaceae</taxon>
        <taxon>Trichormus</taxon>
    </lineage>
</organism>
<dbReference type="OrthoDB" id="486547at2"/>
<dbReference type="RefSeq" id="WP_127052483.1">
    <property type="nucleotide sequence ID" value="NZ_RSCM01000002.1"/>
</dbReference>
<name>A0A433UYH9_ANAVA</name>
<reference evidence="1 2" key="1">
    <citation type="journal article" date="2019" name="Genome Biol. Evol.">
        <title>Day and night: Metabolic profiles and evolutionary relationships of six axenic non-marine cyanobacteria.</title>
        <authorList>
            <person name="Will S.E."/>
            <person name="Henke P."/>
            <person name="Boedeker C."/>
            <person name="Huang S."/>
            <person name="Brinkmann H."/>
            <person name="Rohde M."/>
            <person name="Jarek M."/>
            <person name="Friedl T."/>
            <person name="Seufert S."/>
            <person name="Schumacher M."/>
            <person name="Overmann J."/>
            <person name="Neumann-Schaal M."/>
            <person name="Petersen J."/>
        </authorList>
    </citation>
    <scope>NUCLEOTIDE SEQUENCE [LARGE SCALE GENOMIC DNA]</scope>
    <source>
        <strain evidence="1 2">SAG 1403-4b</strain>
    </source>
</reference>
<accession>A0A433UYH9</accession>
<dbReference type="EMBL" id="RSCM01000002">
    <property type="protein sequence ID" value="RUS98902.1"/>
    <property type="molecule type" value="Genomic_DNA"/>
</dbReference>
<protein>
    <submittedName>
        <fullName evidence="1">Uncharacterized protein</fullName>
    </submittedName>
</protein>
<comment type="caution">
    <text evidence="1">The sequence shown here is derived from an EMBL/GenBank/DDBJ whole genome shotgun (WGS) entry which is preliminary data.</text>
</comment>
<dbReference type="AlphaFoldDB" id="A0A433UYH9"/>
<proteinExistence type="predicted"/>
<keyword evidence="2" id="KW-1185">Reference proteome</keyword>
<gene>
    <name evidence="1" type="ORF">DSM107003_09210</name>
</gene>